<dbReference type="PROSITE" id="PS51384">
    <property type="entry name" value="FAD_FR"/>
    <property type="match status" value="1"/>
</dbReference>
<protein>
    <submittedName>
        <fullName evidence="5">Ferredoxin--NAD(P)(+) reductase (Naphthalene dioxygenase ferredoxin-specific)</fullName>
        <ecNumber evidence="5">1.18.1.7</ecNumber>
    </submittedName>
</protein>
<dbReference type="AlphaFoldDB" id="A0A0D8HH35"/>
<dbReference type="PANTHER" id="PTHR47354">
    <property type="entry name" value="NADH OXIDOREDUCTASE HCR"/>
    <property type="match status" value="1"/>
</dbReference>
<evidence type="ECO:0000259" key="4">
    <source>
        <dbReference type="PROSITE" id="PS51384"/>
    </source>
</evidence>
<dbReference type="Proteomes" id="UP000032360">
    <property type="component" value="Unassembled WGS sequence"/>
</dbReference>
<reference evidence="5 6" key="1">
    <citation type="submission" date="2015-01" db="EMBL/GenBank/DDBJ databases">
        <title>Draft genome of the acidophilic iron oxidizer Acidithrix ferrooxidans strain Py-F3.</title>
        <authorList>
            <person name="Poehlein A."/>
            <person name="Eisen S."/>
            <person name="Schloemann M."/>
            <person name="Johnson B.D."/>
            <person name="Daniel R."/>
            <person name="Muehling M."/>
        </authorList>
    </citation>
    <scope>NUCLEOTIDE SEQUENCE [LARGE SCALE GENOMIC DNA]</scope>
    <source>
        <strain evidence="5 6">Py-F3</strain>
    </source>
</reference>
<dbReference type="InterPro" id="IPR017927">
    <property type="entry name" value="FAD-bd_FR_type"/>
</dbReference>
<dbReference type="SUPFAM" id="SSF63380">
    <property type="entry name" value="Riboflavin synthase domain-like"/>
    <property type="match status" value="1"/>
</dbReference>
<name>A0A0D8HH35_9ACTN</name>
<dbReference type="Pfam" id="PF00970">
    <property type="entry name" value="FAD_binding_6"/>
    <property type="match status" value="1"/>
</dbReference>
<evidence type="ECO:0000256" key="2">
    <source>
        <dbReference type="ARBA" id="ARBA00022714"/>
    </source>
</evidence>
<dbReference type="GO" id="GO:0051213">
    <property type="term" value="F:dioxygenase activity"/>
    <property type="evidence" value="ECO:0007669"/>
    <property type="project" value="UniProtKB-KW"/>
</dbReference>
<dbReference type="InterPro" id="IPR039261">
    <property type="entry name" value="FNR_nucleotide-bd"/>
</dbReference>
<dbReference type="InterPro" id="IPR008333">
    <property type="entry name" value="Cbr1-like_FAD-bd_dom"/>
</dbReference>
<dbReference type="InterPro" id="IPR017938">
    <property type="entry name" value="Riboflavin_synthase-like_b-brl"/>
</dbReference>
<dbReference type="EC" id="1.18.1.7" evidence="5"/>
<dbReference type="GO" id="GO:0051537">
    <property type="term" value="F:2 iron, 2 sulfur cluster binding"/>
    <property type="evidence" value="ECO:0007669"/>
    <property type="project" value="UniProtKB-KW"/>
</dbReference>
<dbReference type="STRING" id="1280514.AXFE_19510"/>
<evidence type="ECO:0000256" key="1">
    <source>
        <dbReference type="ARBA" id="ARBA00001974"/>
    </source>
</evidence>
<proteinExistence type="predicted"/>
<sequence length="256" mass="28565">MASELTVELTTKKERSKPKPWQMAKVTDIIVETPETNTLRIAVPEADPFLPGQYYNIRIPIEGRPRPIQRAYSIGSSPHPDSSIIEVGIRETPGGLVSPVLVRQVAPGDLLEVRGPYGAFTWTQSDGGPVLLIGAGSGVVPLMAMIRYQIAMGTSIPMHLLFSSKSYEYVIYGRELEELSAEYDWLEVSHSFTRDPDDARARYHRRIDAQMLEEIYGEVSARVAYICGPPEVVDLSEEILLRLGMDPDGVRTEKYD</sequence>
<dbReference type="PATRIC" id="fig|1280514.3.peg.2570"/>
<keyword evidence="5" id="KW-0223">Dioxygenase</keyword>
<dbReference type="Pfam" id="PF00175">
    <property type="entry name" value="NAD_binding_1"/>
    <property type="match status" value="1"/>
</dbReference>
<accession>A0A0D8HH35</accession>
<dbReference type="Gene3D" id="2.40.30.10">
    <property type="entry name" value="Translation factors"/>
    <property type="match status" value="1"/>
</dbReference>
<comment type="cofactor">
    <cofactor evidence="1">
        <name>FAD</name>
        <dbReference type="ChEBI" id="CHEBI:57692"/>
    </cofactor>
</comment>
<dbReference type="SUPFAM" id="SSF52343">
    <property type="entry name" value="Ferredoxin reductase-like, C-terminal NADP-linked domain"/>
    <property type="match status" value="1"/>
</dbReference>
<dbReference type="PRINTS" id="PR00410">
    <property type="entry name" value="PHEHYDRXLASE"/>
</dbReference>
<keyword evidence="2" id="KW-0479">Metal-binding</keyword>
<dbReference type="Gene3D" id="3.40.50.80">
    <property type="entry name" value="Nucleotide-binding domain of ferredoxin-NADP reductase (FNR) module"/>
    <property type="match status" value="1"/>
</dbReference>
<dbReference type="InterPro" id="IPR001433">
    <property type="entry name" value="OxRdtase_FAD/NAD-bd"/>
</dbReference>
<keyword evidence="5" id="KW-0560">Oxidoreductase</keyword>
<keyword evidence="3" id="KW-0411">Iron-sulfur</keyword>
<dbReference type="InterPro" id="IPR050415">
    <property type="entry name" value="MRET"/>
</dbReference>
<keyword evidence="6" id="KW-1185">Reference proteome</keyword>
<dbReference type="OrthoDB" id="5179582at2"/>
<keyword evidence="2" id="KW-0001">2Fe-2S</keyword>
<dbReference type="EMBL" id="JXYS01000061">
    <property type="protein sequence ID" value="KJF17238.1"/>
    <property type="molecule type" value="Genomic_DNA"/>
</dbReference>
<comment type="caution">
    <text evidence="5">The sequence shown here is derived from an EMBL/GenBank/DDBJ whole genome shotgun (WGS) entry which is preliminary data.</text>
</comment>
<evidence type="ECO:0000256" key="3">
    <source>
        <dbReference type="ARBA" id="ARBA00023014"/>
    </source>
</evidence>
<gene>
    <name evidence="5" type="primary">ndoR</name>
    <name evidence="5" type="ORF">AXFE_19510</name>
</gene>
<evidence type="ECO:0000313" key="6">
    <source>
        <dbReference type="Proteomes" id="UP000032360"/>
    </source>
</evidence>
<dbReference type="InterPro" id="IPR001709">
    <property type="entry name" value="Flavoprot_Pyr_Nucl_cyt_Rdtase"/>
</dbReference>
<organism evidence="5 6">
    <name type="scientific">Acidithrix ferrooxidans</name>
    <dbReference type="NCBI Taxonomy" id="1280514"/>
    <lineage>
        <taxon>Bacteria</taxon>
        <taxon>Bacillati</taxon>
        <taxon>Actinomycetota</taxon>
        <taxon>Acidimicrobiia</taxon>
        <taxon>Acidimicrobiales</taxon>
        <taxon>Acidimicrobiaceae</taxon>
        <taxon>Acidithrix</taxon>
    </lineage>
</organism>
<keyword evidence="2" id="KW-0408">Iron</keyword>
<dbReference type="PRINTS" id="PR00371">
    <property type="entry name" value="FPNCR"/>
</dbReference>
<feature type="domain" description="FAD-binding FR-type" evidence="4">
    <location>
        <begin position="19"/>
        <end position="123"/>
    </location>
</feature>
<dbReference type="RefSeq" id="WP_052605601.1">
    <property type="nucleotide sequence ID" value="NZ_JXYS01000061.1"/>
</dbReference>
<dbReference type="PANTHER" id="PTHR47354:SF5">
    <property type="entry name" value="PROTEIN RFBI"/>
    <property type="match status" value="1"/>
</dbReference>
<evidence type="ECO:0000313" key="5">
    <source>
        <dbReference type="EMBL" id="KJF17238.1"/>
    </source>
</evidence>